<keyword evidence="4" id="KW-0479">Metal-binding</keyword>
<dbReference type="AlphaFoldDB" id="A0A813KAS4"/>
<name>A0A813KAS4_POLGL</name>
<evidence type="ECO:0000256" key="1">
    <source>
        <dbReference type="ARBA" id="ARBA00001798"/>
    </source>
</evidence>
<dbReference type="GO" id="GO:0016567">
    <property type="term" value="P:protein ubiquitination"/>
    <property type="evidence" value="ECO:0007669"/>
    <property type="project" value="InterPro"/>
</dbReference>
<keyword evidence="8" id="KW-0862">Zinc</keyword>
<evidence type="ECO:0000256" key="7">
    <source>
        <dbReference type="ARBA" id="ARBA00022786"/>
    </source>
</evidence>
<dbReference type="CDD" id="cd20335">
    <property type="entry name" value="BRcat_RBR"/>
    <property type="match status" value="1"/>
</dbReference>
<feature type="region of interest" description="Disordered" evidence="9">
    <location>
        <begin position="243"/>
        <end position="285"/>
    </location>
</feature>
<dbReference type="InterPro" id="IPR031127">
    <property type="entry name" value="E3_UB_ligase_RBR"/>
</dbReference>
<dbReference type="SUPFAM" id="SSF47769">
    <property type="entry name" value="SAM/Pointed domain"/>
    <property type="match status" value="1"/>
</dbReference>
<evidence type="ECO:0000256" key="9">
    <source>
        <dbReference type="SAM" id="MobiDB-lite"/>
    </source>
</evidence>
<dbReference type="InterPro" id="IPR017907">
    <property type="entry name" value="Znf_RING_CS"/>
</dbReference>
<accession>A0A813KAS4</accession>
<evidence type="ECO:0000256" key="3">
    <source>
        <dbReference type="ARBA" id="ARBA00022679"/>
    </source>
</evidence>
<evidence type="ECO:0000256" key="8">
    <source>
        <dbReference type="ARBA" id="ARBA00022833"/>
    </source>
</evidence>
<dbReference type="PROSITE" id="PS00518">
    <property type="entry name" value="ZF_RING_1"/>
    <property type="match status" value="1"/>
</dbReference>
<dbReference type="GO" id="GO:0061630">
    <property type="term" value="F:ubiquitin protein ligase activity"/>
    <property type="evidence" value="ECO:0007669"/>
    <property type="project" value="UniProtKB-EC"/>
</dbReference>
<feature type="compositionally biased region" description="Polar residues" evidence="9">
    <location>
        <begin position="269"/>
        <end position="282"/>
    </location>
</feature>
<dbReference type="CDD" id="cd22584">
    <property type="entry name" value="Rcat_RBR_unk"/>
    <property type="match status" value="1"/>
</dbReference>
<comment type="catalytic activity">
    <reaction evidence="1">
        <text>[E2 ubiquitin-conjugating enzyme]-S-ubiquitinyl-L-cysteine + [acceptor protein]-L-lysine = [E2 ubiquitin-conjugating enzyme]-L-cysteine + [acceptor protein]-N(6)-ubiquitinyl-L-lysine.</text>
        <dbReference type="EC" id="2.3.2.31"/>
    </reaction>
</comment>
<evidence type="ECO:0000256" key="6">
    <source>
        <dbReference type="ARBA" id="ARBA00022771"/>
    </source>
</evidence>
<evidence type="ECO:0000256" key="5">
    <source>
        <dbReference type="ARBA" id="ARBA00022737"/>
    </source>
</evidence>
<comment type="caution">
    <text evidence="11">The sequence shown here is derived from an EMBL/GenBank/DDBJ whole genome shotgun (WGS) entry which is preliminary data.</text>
</comment>
<dbReference type="InterPro" id="IPR044066">
    <property type="entry name" value="TRIAD_supradom"/>
</dbReference>
<proteinExistence type="predicted"/>
<organism evidence="11 12">
    <name type="scientific">Polarella glacialis</name>
    <name type="common">Dinoflagellate</name>
    <dbReference type="NCBI Taxonomy" id="89957"/>
    <lineage>
        <taxon>Eukaryota</taxon>
        <taxon>Sar</taxon>
        <taxon>Alveolata</taxon>
        <taxon>Dinophyceae</taxon>
        <taxon>Suessiales</taxon>
        <taxon>Suessiaceae</taxon>
        <taxon>Polarella</taxon>
    </lineage>
</organism>
<feature type="non-terminal residue" evidence="11">
    <location>
        <position position="1"/>
    </location>
</feature>
<keyword evidence="3" id="KW-0808">Transferase</keyword>
<protein>
    <recommendedName>
        <fullName evidence="2">RBR-type E3 ubiquitin transferase</fullName>
        <ecNumber evidence="2">2.3.2.31</ecNumber>
    </recommendedName>
</protein>
<dbReference type="InterPro" id="IPR002867">
    <property type="entry name" value="IBR_dom"/>
</dbReference>
<sequence length="642" mass="71669">SGVATRVKLELVSFPRVLIAGGRMDSSTHPLEWSSADVQMWLFRQSFDSFHGLRELTGERLWYMTQDEVKSMLADRHDRFWMLLQRLRRRSEDMSLLAALQCQSEDVDPSIMHVLTEEVELGLSSSFYADAICTQDTKRAKLMDADRKLALKLAQDWATVTETDTSLFLGLARQEEEAGKDADLARCIADLPDGAALVVLEVQAEHNRTNSIDALGELPTVPENLAEDTSSVRAGQVGIQVGADRTISTTENRDDSSLASTADADTQPRPGSSTEPGTTEVTTPLPAVTMPGFFDFDQLEVEEAAMAEDEVADKLGTGVSSALDEVQDFLDDLPPLEDIELLDCVACAESFAENSMSHFPCKHHMCCSCLRKFYCSALGDISMLPVTCCDTCLPVDLAEKALDSAEFNRFLKLSEEKMTVHKMFCPSPSCGQFINLGGLTLLSDSQLISCPNCSSELCVKCKSASHPGQSCEEHKSSSEDVALHATAAQFGWKQCRKCNIYVSLKHGCNHMTCFCNYEFCYVCLADWTQGKPCDCPLWDDQNLLREEERRVDAQEEELGRPLQQIEMANLRARLNQDNARGNECDHRSKSSFYERDFTRARSKNKNLRSCDNCGNLITSYCYECEGCRLRICRMCRHSRRLA</sequence>
<dbReference type="Proteomes" id="UP000626109">
    <property type="component" value="Unassembled WGS sequence"/>
</dbReference>
<dbReference type="EC" id="2.3.2.31" evidence="2"/>
<keyword evidence="7" id="KW-0833">Ubl conjugation pathway</keyword>
<evidence type="ECO:0000313" key="12">
    <source>
        <dbReference type="Proteomes" id="UP000626109"/>
    </source>
</evidence>
<keyword evidence="6" id="KW-0863">Zinc-finger</keyword>
<feature type="domain" description="RING-type" evidence="10">
    <location>
        <begin position="340"/>
        <end position="539"/>
    </location>
</feature>
<evidence type="ECO:0000259" key="10">
    <source>
        <dbReference type="PROSITE" id="PS51873"/>
    </source>
</evidence>
<dbReference type="PANTHER" id="PTHR11685">
    <property type="entry name" value="RBR FAMILY RING FINGER AND IBR DOMAIN-CONTAINING"/>
    <property type="match status" value="1"/>
</dbReference>
<evidence type="ECO:0000256" key="4">
    <source>
        <dbReference type="ARBA" id="ARBA00022723"/>
    </source>
</evidence>
<dbReference type="PROSITE" id="PS51873">
    <property type="entry name" value="TRIAD"/>
    <property type="match status" value="1"/>
</dbReference>
<dbReference type="Pfam" id="PF22191">
    <property type="entry name" value="IBR_1"/>
    <property type="match status" value="1"/>
</dbReference>
<gene>
    <name evidence="11" type="ORF">PGLA2088_LOCUS32130</name>
</gene>
<keyword evidence="5" id="KW-0677">Repeat</keyword>
<dbReference type="Gene3D" id="1.20.120.1750">
    <property type="match status" value="1"/>
</dbReference>
<dbReference type="GO" id="GO:0008270">
    <property type="term" value="F:zinc ion binding"/>
    <property type="evidence" value="ECO:0007669"/>
    <property type="project" value="UniProtKB-KW"/>
</dbReference>
<dbReference type="SUPFAM" id="SSF57850">
    <property type="entry name" value="RING/U-box"/>
    <property type="match status" value="2"/>
</dbReference>
<evidence type="ECO:0000256" key="2">
    <source>
        <dbReference type="ARBA" id="ARBA00012251"/>
    </source>
</evidence>
<reference evidence="11" key="1">
    <citation type="submission" date="2021-02" db="EMBL/GenBank/DDBJ databases">
        <authorList>
            <person name="Dougan E. K."/>
            <person name="Rhodes N."/>
            <person name="Thang M."/>
            <person name="Chan C."/>
        </authorList>
    </citation>
    <scope>NUCLEOTIDE SEQUENCE</scope>
</reference>
<dbReference type="SMART" id="SM00647">
    <property type="entry name" value="IBR"/>
    <property type="match status" value="2"/>
</dbReference>
<dbReference type="EMBL" id="CAJNNW010029860">
    <property type="protein sequence ID" value="CAE8701721.1"/>
    <property type="molecule type" value="Genomic_DNA"/>
</dbReference>
<evidence type="ECO:0000313" key="11">
    <source>
        <dbReference type="EMBL" id="CAE8701721.1"/>
    </source>
</evidence>
<dbReference type="InterPro" id="IPR013761">
    <property type="entry name" value="SAM/pointed_sf"/>
</dbReference>
<dbReference type="Pfam" id="PF01485">
    <property type="entry name" value="IBR"/>
    <property type="match status" value="1"/>
</dbReference>